<proteinExistence type="predicted"/>
<reference evidence="1 2" key="1">
    <citation type="submission" date="2024-03" db="EMBL/GenBank/DDBJ databases">
        <title>Community enrichment and isolation of bacterial strains for fucoidan degradation.</title>
        <authorList>
            <person name="Sichert A."/>
        </authorList>
    </citation>
    <scope>NUCLEOTIDE SEQUENCE [LARGE SCALE GENOMIC DNA]</scope>
    <source>
        <strain evidence="1 2">AS62</strain>
    </source>
</reference>
<gene>
    <name evidence="1" type="ORF">WNY59_11525</name>
</gene>
<dbReference type="PIRSF" id="PIRSF032064">
    <property type="entry name" value="UCP032064"/>
    <property type="match status" value="1"/>
</dbReference>
<protein>
    <submittedName>
        <fullName evidence="1">DciA family protein</fullName>
    </submittedName>
</protein>
<accession>A0ABU9T7X5</accession>
<dbReference type="Proteomes" id="UP001477870">
    <property type="component" value="Unassembled WGS sequence"/>
</dbReference>
<dbReference type="RefSeq" id="WP_342848565.1">
    <property type="nucleotide sequence ID" value="NZ_JBBMQO010000006.1"/>
</dbReference>
<name>A0ABU9T7X5_9HYPH</name>
<dbReference type="InterPro" id="IPR007922">
    <property type="entry name" value="DciA-like"/>
</dbReference>
<keyword evidence="2" id="KW-1185">Reference proteome</keyword>
<evidence type="ECO:0000313" key="1">
    <source>
        <dbReference type="EMBL" id="MEM5502223.1"/>
    </source>
</evidence>
<dbReference type="Pfam" id="PF05258">
    <property type="entry name" value="DciA"/>
    <property type="match status" value="1"/>
</dbReference>
<dbReference type="InterPro" id="IPR010593">
    <property type="entry name" value="DUF1159"/>
</dbReference>
<sequence length="155" mass="17298">MSKSAAGYINKILDPLLAKRAGVSTALITAWSEIVGRDLADMSMPIKVRWPSRASEDDAFQPGTLLVAAEGMAALHIQHQTGEVIDRVNAFMGYRAIARIKLMQKPIEKKKPKKRLKPITEGEKRKIDRLADGIEDEALKESLKRFGQSVMRDKK</sequence>
<evidence type="ECO:0000313" key="2">
    <source>
        <dbReference type="Proteomes" id="UP001477870"/>
    </source>
</evidence>
<comment type="caution">
    <text evidence="1">The sequence shown here is derived from an EMBL/GenBank/DDBJ whole genome shotgun (WGS) entry which is preliminary data.</text>
</comment>
<organism evidence="1 2">
    <name type="scientific">Ahrensia kielensis</name>
    <dbReference type="NCBI Taxonomy" id="76980"/>
    <lineage>
        <taxon>Bacteria</taxon>
        <taxon>Pseudomonadati</taxon>
        <taxon>Pseudomonadota</taxon>
        <taxon>Alphaproteobacteria</taxon>
        <taxon>Hyphomicrobiales</taxon>
        <taxon>Ahrensiaceae</taxon>
        <taxon>Ahrensia</taxon>
    </lineage>
</organism>
<dbReference type="EMBL" id="JBBMQO010000006">
    <property type="protein sequence ID" value="MEM5502223.1"/>
    <property type="molecule type" value="Genomic_DNA"/>
</dbReference>